<comment type="caution">
    <text evidence="2">The sequence shown here is derived from an EMBL/GenBank/DDBJ whole genome shotgun (WGS) entry which is preliminary data.</text>
</comment>
<feature type="region of interest" description="Disordered" evidence="1">
    <location>
        <begin position="1"/>
        <end position="44"/>
    </location>
</feature>
<dbReference type="EMBL" id="BARV01039274">
    <property type="protein sequence ID" value="GAI55746.1"/>
    <property type="molecule type" value="Genomic_DNA"/>
</dbReference>
<name>X1QLS3_9ZZZZ</name>
<organism evidence="2">
    <name type="scientific">marine sediment metagenome</name>
    <dbReference type="NCBI Taxonomy" id="412755"/>
    <lineage>
        <taxon>unclassified sequences</taxon>
        <taxon>metagenomes</taxon>
        <taxon>ecological metagenomes</taxon>
    </lineage>
</organism>
<gene>
    <name evidence="2" type="ORF">S06H3_60245</name>
</gene>
<feature type="compositionally biased region" description="Polar residues" evidence="1">
    <location>
        <begin position="30"/>
        <end position="44"/>
    </location>
</feature>
<proteinExistence type="predicted"/>
<accession>X1QLS3</accession>
<sequence>SKSRDNKVKNDENFKLFNKNNNRISSNSSVDTESWSRNTNNRKK</sequence>
<protein>
    <submittedName>
        <fullName evidence="2">Uncharacterized protein</fullName>
    </submittedName>
</protein>
<evidence type="ECO:0000313" key="2">
    <source>
        <dbReference type="EMBL" id="GAI55746.1"/>
    </source>
</evidence>
<feature type="compositionally biased region" description="Basic and acidic residues" evidence="1">
    <location>
        <begin position="1"/>
        <end position="14"/>
    </location>
</feature>
<feature type="non-terminal residue" evidence="2">
    <location>
        <position position="1"/>
    </location>
</feature>
<dbReference type="AlphaFoldDB" id="X1QLS3"/>
<reference evidence="2" key="1">
    <citation type="journal article" date="2014" name="Front. Microbiol.">
        <title>High frequency of phylogenetically diverse reductive dehalogenase-homologous genes in deep subseafloor sedimentary metagenomes.</title>
        <authorList>
            <person name="Kawai M."/>
            <person name="Futagami T."/>
            <person name="Toyoda A."/>
            <person name="Takaki Y."/>
            <person name="Nishi S."/>
            <person name="Hori S."/>
            <person name="Arai W."/>
            <person name="Tsubouchi T."/>
            <person name="Morono Y."/>
            <person name="Uchiyama I."/>
            <person name="Ito T."/>
            <person name="Fujiyama A."/>
            <person name="Inagaki F."/>
            <person name="Takami H."/>
        </authorList>
    </citation>
    <scope>NUCLEOTIDE SEQUENCE</scope>
    <source>
        <strain evidence="2">Expedition CK06-06</strain>
    </source>
</reference>
<evidence type="ECO:0000256" key="1">
    <source>
        <dbReference type="SAM" id="MobiDB-lite"/>
    </source>
</evidence>
<feature type="compositionally biased region" description="Low complexity" evidence="1">
    <location>
        <begin position="18"/>
        <end position="29"/>
    </location>
</feature>